<evidence type="ECO:0000256" key="1">
    <source>
        <dbReference type="ARBA" id="ARBA00000085"/>
    </source>
</evidence>
<dbReference type="Gene3D" id="3.30.565.10">
    <property type="entry name" value="Histidine kinase-like ATPase, C-terminal domain"/>
    <property type="match status" value="1"/>
</dbReference>
<evidence type="ECO:0000256" key="5">
    <source>
        <dbReference type="ARBA" id="ARBA00022741"/>
    </source>
</evidence>
<organism evidence="13 14">
    <name type="scientific">Corynebacterium provencense</name>
    <dbReference type="NCBI Taxonomy" id="1737425"/>
    <lineage>
        <taxon>Bacteria</taxon>
        <taxon>Bacillati</taxon>
        <taxon>Actinomycetota</taxon>
        <taxon>Actinomycetes</taxon>
        <taxon>Mycobacteriales</taxon>
        <taxon>Corynebacteriaceae</taxon>
        <taxon>Corynebacterium</taxon>
    </lineage>
</organism>
<dbReference type="GO" id="GO:0005524">
    <property type="term" value="F:ATP binding"/>
    <property type="evidence" value="ECO:0007669"/>
    <property type="project" value="UniProtKB-KW"/>
</dbReference>
<comment type="catalytic activity">
    <reaction evidence="1">
        <text>ATP + protein L-histidine = ADP + protein N-phospho-L-histidine.</text>
        <dbReference type="EC" id="2.7.13.3"/>
    </reaction>
</comment>
<keyword evidence="10" id="KW-0472">Membrane</keyword>
<accession>A0A2Z3YLZ5</accession>
<dbReference type="PANTHER" id="PTHR24421:SF10">
    <property type="entry name" value="NITRATE_NITRITE SENSOR PROTEIN NARQ"/>
    <property type="match status" value="1"/>
</dbReference>
<dbReference type="InterPro" id="IPR036890">
    <property type="entry name" value="HATPase_C_sf"/>
</dbReference>
<reference evidence="14" key="1">
    <citation type="submission" date="2017-11" db="EMBL/GenBank/DDBJ databases">
        <title>Otitis media/interna in a cat caused by the recently described species Corynebacterium provencense.</title>
        <authorList>
            <person name="Kittl S."/>
            <person name="Brodard I."/>
            <person name="Rychener L."/>
            <person name="Jores J."/>
            <person name="Roosje P."/>
            <person name="Gobeli Brawand S."/>
        </authorList>
    </citation>
    <scope>NUCLEOTIDE SEQUENCE [LARGE SCALE GENOMIC DNA]</scope>
    <source>
        <strain evidence="14">17KM38</strain>
    </source>
</reference>
<keyword evidence="14" id="KW-1185">Reference proteome</keyword>
<evidence type="ECO:0000256" key="9">
    <source>
        <dbReference type="SAM" id="MobiDB-lite"/>
    </source>
</evidence>
<protein>
    <recommendedName>
        <fullName evidence="2">histidine kinase</fullName>
        <ecNumber evidence="2">2.7.13.3</ecNumber>
    </recommendedName>
</protein>
<dbReference type="GO" id="GO:0000155">
    <property type="term" value="F:phosphorelay sensor kinase activity"/>
    <property type="evidence" value="ECO:0007669"/>
    <property type="project" value="InterPro"/>
</dbReference>
<evidence type="ECO:0000313" key="13">
    <source>
        <dbReference type="EMBL" id="AWT25575.1"/>
    </source>
</evidence>
<evidence type="ECO:0000256" key="3">
    <source>
        <dbReference type="ARBA" id="ARBA00022553"/>
    </source>
</evidence>
<keyword evidence="7" id="KW-0067">ATP-binding</keyword>
<proteinExistence type="predicted"/>
<keyword evidence="6 13" id="KW-0418">Kinase</keyword>
<gene>
    <name evidence="13" type="primary">desK_1</name>
    <name evidence="13" type="ORF">Csp1_07660</name>
</gene>
<dbReference type="KEGG" id="cpre:Csp1_07660"/>
<evidence type="ECO:0000256" key="8">
    <source>
        <dbReference type="ARBA" id="ARBA00023012"/>
    </source>
</evidence>
<name>A0A2Z3YLZ5_9CORY</name>
<dbReference type="Gene3D" id="1.20.5.1930">
    <property type="match status" value="1"/>
</dbReference>
<evidence type="ECO:0000313" key="14">
    <source>
        <dbReference type="Proteomes" id="UP000247696"/>
    </source>
</evidence>
<dbReference type="PANTHER" id="PTHR24421">
    <property type="entry name" value="NITRATE/NITRITE SENSOR PROTEIN NARX-RELATED"/>
    <property type="match status" value="1"/>
</dbReference>
<sequence>MNRADDVELPLVEDTGGAAAVQAPAGRFWRDRGFWLQFIVQSVVFLFLGMLDVVSAVNAVEPLGESATPGQSVTSDAGTVTGVLLAGGYGISFIGLLLQRRRPETGLAVVAAGSLTAAAAMSPVYMLGAGIVGYEAWFISGYVRRHRLRWLALLSVGAVATALLAVLASVFGFGWGGTGAAVGDVPVRELTVTLSVLVLLVIVSVALCWQLGLGVRRQHERMENLAARAELSAVTERNRIAREMHDIVAHSLTAVIAQADGGRYAGRKDPDKAIEALETIGSTGREALAQMRQLLSVLRDDGLRGTSAAPGVAGVPALVEDARRSGLEVDLQVLGRPQEVSPTVGLTVYRTVQESLTNILKHAGRVGVTIVIDWTAPGRLTITVDNSPGTPGESLVDPESAAGGAGGQGLLGLKERARVHGGSAGWGPSDIYPGGWRVTVKLST</sequence>
<evidence type="ECO:0000256" key="4">
    <source>
        <dbReference type="ARBA" id="ARBA00022679"/>
    </source>
</evidence>
<dbReference type="SUPFAM" id="SSF55874">
    <property type="entry name" value="ATPase domain of HSP90 chaperone/DNA topoisomerase II/histidine kinase"/>
    <property type="match status" value="1"/>
</dbReference>
<keyword evidence="4 13" id="KW-0808">Transferase</keyword>
<keyword evidence="8" id="KW-0902">Two-component regulatory system</keyword>
<dbReference type="GO" id="GO:0016020">
    <property type="term" value="C:membrane"/>
    <property type="evidence" value="ECO:0007669"/>
    <property type="project" value="InterPro"/>
</dbReference>
<keyword evidence="5" id="KW-0547">Nucleotide-binding</keyword>
<dbReference type="InterPro" id="IPR050482">
    <property type="entry name" value="Sensor_HK_TwoCompSys"/>
</dbReference>
<feature type="transmembrane region" description="Helical" evidence="10">
    <location>
        <begin position="77"/>
        <end position="98"/>
    </location>
</feature>
<feature type="transmembrane region" description="Helical" evidence="10">
    <location>
        <begin position="34"/>
        <end position="57"/>
    </location>
</feature>
<dbReference type="Proteomes" id="UP000247696">
    <property type="component" value="Chromosome"/>
</dbReference>
<evidence type="ECO:0000256" key="7">
    <source>
        <dbReference type="ARBA" id="ARBA00022840"/>
    </source>
</evidence>
<evidence type="ECO:0000259" key="11">
    <source>
        <dbReference type="Pfam" id="PF02518"/>
    </source>
</evidence>
<dbReference type="AlphaFoldDB" id="A0A2Z3YLZ5"/>
<dbReference type="InterPro" id="IPR003594">
    <property type="entry name" value="HATPase_dom"/>
</dbReference>
<feature type="region of interest" description="Disordered" evidence="9">
    <location>
        <begin position="386"/>
        <end position="408"/>
    </location>
</feature>
<dbReference type="EMBL" id="CP024988">
    <property type="protein sequence ID" value="AWT25575.1"/>
    <property type="molecule type" value="Genomic_DNA"/>
</dbReference>
<dbReference type="STRING" id="1737425.GCA_900049755_00527"/>
<dbReference type="Pfam" id="PF02518">
    <property type="entry name" value="HATPase_c"/>
    <property type="match status" value="1"/>
</dbReference>
<feature type="transmembrane region" description="Helical" evidence="10">
    <location>
        <begin position="105"/>
        <end position="121"/>
    </location>
</feature>
<evidence type="ECO:0000256" key="2">
    <source>
        <dbReference type="ARBA" id="ARBA00012438"/>
    </source>
</evidence>
<feature type="transmembrane region" description="Helical" evidence="10">
    <location>
        <begin position="150"/>
        <end position="174"/>
    </location>
</feature>
<feature type="domain" description="Histidine kinase/HSP90-like ATPase" evidence="11">
    <location>
        <begin position="347"/>
        <end position="442"/>
    </location>
</feature>
<keyword evidence="10" id="KW-0812">Transmembrane</keyword>
<dbReference type="GO" id="GO:0046983">
    <property type="term" value="F:protein dimerization activity"/>
    <property type="evidence" value="ECO:0007669"/>
    <property type="project" value="InterPro"/>
</dbReference>
<feature type="domain" description="Signal transduction histidine kinase subgroup 3 dimerisation and phosphoacceptor" evidence="12">
    <location>
        <begin position="236"/>
        <end position="302"/>
    </location>
</feature>
<feature type="transmembrane region" description="Helical" evidence="10">
    <location>
        <begin position="127"/>
        <end position="143"/>
    </location>
</feature>
<evidence type="ECO:0000259" key="12">
    <source>
        <dbReference type="Pfam" id="PF07730"/>
    </source>
</evidence>
<dbReference type="Pfam" id="PF07730">
    <property type="entry name" value="HisKA_3"/>
    <property type="match status" value="1"/>
</dbReference>
<keyword evidence="3" id="KW-0597">Phosphoprotein</keyword>
<keyword evidence="10" id="KW-1133">Transmembrane helix</keyword>
<evidence type="ECO:0000256" key="6">
    <source>
        <dbReference type="ARBA" id="ARBA00022777"/>
    </source>
</evidence>
<dbReference type="InterPro" id="IPR011712">
    <property type="entry name" value="Sig_transdc_His_kin_sub3_dim/P"/>
</dbReference>
<dbReference type="EC" id="2.7.13.3" evidence="2"/>
<evidence type="ECO:0000256" key="10">
    <source>
        <dbReference type="SAM" id="Phobius"/>
    </source>
</evidence>
<feature type="transmembrane region" description="Helical" evidence="10">
    <location>
        <begin position="194"/>
        <end position="215"/>
    </location>
</feature>